<reference evidence="1 2" key="1">
    <citation type="journal article" date="2018" name="PLoS Genet.">
        <title>Population sequencing reveals clonal diversity and ancestral inbreeding in the grapevine cultivar Chardonnay.</title>
        <authorList>
            <person name="Roach M.J."/>
            <person name="Johnson D.L."/>
            <person name="Bohlmann J."/>
            <person name="van Vuuren H.J."/>
            <person name="Jones S.J."/>
            <person name="Pretorius I.S."/>
            <person name="Schmidt S.A."/>
            <person name="Borneman A.R."/>
        </authorList>
    </citation>
    <scope>NUCLEOTIDE SEQUENCE [LARGE SCALE GENOMIC DNA]</scope>
    <source>
        <strain evidence="2">cv. Chardonnay</strain>
        <tissue evidence="1">Leaf</tissue>
    </source>
</reference>
<dbReference type="EMBL" id="QGNW01001507">
    <property type="protein sequence ID" value="RVW38411.1"/>
    <property type="molecule type" value="Genomic_DNA"/>
</dbReference>
<protein>
    <submittedName>
        <fullName evidence="1">Uncharacterized protein</fullName>
    </submittedName>
</protein>
<dbReference type="OrthoDB" id="206354at2759"/>
<sequence>MELNNGNCDSDDDTPRLSSEAMAALRQFLSEQTQTHVDARRSFFGFRGLEAEPVLTASDEWGIVSLFDLQRGGLNFNSLRHVDRWSSSAHGVGQRLASWVATNEPHLPYLCDCRQIFLEVLIAACCKIIQVDFLCGGLRIGEKRQKSSWEKWGSVHLPKESCLGSVYGCFQLKLRCTLHCPEEYICPLSLSPDTAGERAEEMEKGAWSAAFQGCSRLAVLEETSWRQKSRALWLKDGDRNTRFFHRMVNIHKRINFMGRMCIRGSFCFEVMLGLKINLEKSKLITVGRVDDVNKLAIQWDCRADRLPLSIWDFLWVIL</sequence>
<evidence type="ECO:0000313" key="2">
    <source>
        <dbReference type="Proteomes" id="UP000288805"/>
    </source>
</evidence>
<proteinExistence type="predicted"/>
<evidence type="ECO:0000313" key="1">
    <source>
        <dbReference type="EMBL" id="RVW38411.1"/>
    </source>
</evidence>
<comment type="caution">
    <text evidence="1">The sequence shown here is derived from an EMBL/GenBank/DDBJ whole genome shotgun (WGS) entry which is preliminary data.</text>
</comment>
<organism evidence="1 2">
    <name type="scientific">Vitis vinifera</name>
    <name type="common">Grape</name>
    <dbReference type="NCBI Taxonomy" id="29760"/>
    <lineage>
        <taxon>Eukaryota</taxon>
        <taxon>Viridiplantae</taxon>
        <taxon>Streptophyta</taxon>
        <taxon>Embryophyta</taxon>
        <taxon>Tracheophyta</taxon>
        <taxon>Spermatophyta</taxon>
        <taxon>Magnoliopsida</taxon>
        <taxon>eudicotyledons</taxon>
        <taxon>Gunneridae</taxon>
        <taxon>Pentapetalae</taxon>
        <taxon>rosids</taxon>
        <taxon>Vitales</taxon>
        <taxon>Vitaceae</taxon>
        <taxon>Viteae</taxon>
        <taxon>Vitis</taxon>
    </lineage>
</organism>
<name>A0A438DSH0_VITVI</name>
<accession>A0A438DSH0</accession>
<gene>
    <name evidence="1" type="ORF">CK203_090301</name>
</gene>
<dbReference type="Proteomes" id="UP000288805">
    <property type="component" value="Unassembled WGS sequence"/>
</dbReference>
<dbReference type="AlphaFoldDB" id="A0A438DSH0"/>